<dbReference type="UniPathway" id="UPA00074">
    <property type="reaction ID" value="UER00125"/>
</dbReference>
<evidence type="ECO:0000256" key="10">
    <source>
        <dbReference type="ARBA" id="ARBA00042864"/>
    </source>
</evidence>
<evidence type="ECO:0000256" key="3">
    <source>
        <dbReference type="ARBA" id="ARBA00013255"/>
    </source>
</evidence>
<dbReference type="GO" id="GO:0046872">
    <property type="term" value="F:metal ion binding"/>
    <property type="evidence" value="ECO:0007669"/>
    <property type="project" value="InterPro"/>
</dbReference>
<evidence type="ECO:0000256" key="4">
    <source>
        <dbReference type="ARBA" id="ARBA00022598"/>
    </source>
</evidence>
<evidence type="ECO:0000313" key="14">
    <source>
        <dbReference type="EMBL" id="PSR33168.1"/>
    </source>
</evidence>
<comment type="caution">
    <text evidence="14">The sequence shown here is derived from an EMBL/GenBank/DDBJ whole genome shotgun (WGS) entry which is preliminary data.</text>
</comment>
<dbReference type="EC" id="6.3.4.13" evidence="3 11"/>
<dbReference type="Gene3D" id="3.40.50.20">
    <property type="match status" value="1"/>
</dbReference>
<dbReference type="InterPro" id="IPR011761">
    <property type="entry name" value="ATP-grasp"/>
</dbReference>
<dbReference type="InterPro" id="IPR013815">
    <property type="entry name" value="ATP_grasp_subdomain_1"/>
</dbReference>
<dbReference type="NCBIfam" id="TIGR00877">
    <property type="entry name" value="purD"/>
    <property type="match status" value="1"/>
</dbReference>
<keyword evidence="5 12" id="KW-0547">Nucleotide-binding</keyword>
<dbReference type="SUPFAM" id="SSF56059">
    <property type="entry name" value="Glutathione synthetase ATP-binding domain-like"/>
    <property type="match status" value="1"/>
</dbReference>
<dbReference type="Pfam" id="PF02844">
    <property type="entry name" value="GARS_N"/>
    <property type="match status" value="1"/>
</dbReference>
<dbReference type="PROSITE" id="PS50975">
    <property type="entry name" value="ATP_GRASP"/>
    <property type="match status" value="1"/>
</dbReference>
<dbReference type="Pfam" id="PF02843">
    <property type="entry name" value="GARS_C"/>
    <property type="match status" value="1"/>
</dbReference>
<evidence type="ECO:0000256" key="2">
    <source>
        <dbReference type="ARBA" id="ARBA00005174"/>
    </source>
</evidence>
<name>A0A2T2XFB3_9FIRM</name>
<dbReference type="SMART" id="SM01209">
    <property type="entry name" value="GARS_A"/>
    <property type="match status" value="1"/>
</dbReference>
<organism evidence="14 15">
    <name type="scientific">Sulfobacillus benefaciens</name>
    <dbReference type="NCBI Taxonomy" id="453960"/>
    <lineage>
        <taxon>Bacteria</taxon>
        <taxon>Bacillati</taxon>
        <taxon>Bacillota</taxon>
        <taxon>Clostridia</taxon>
        <taxon>Eubacteriales</taxon>
        <taxon>Clostridiales Family XVII. Incertae Sedis</taxon>
        <taxon>Sulfobacillus</taxon>
    </lineage>
</organism>
<evidence type="ECO:0000256" key="8">
    <source>
        <dbReference type="ARBA" id="ARBA00038345"/>
    </source>
</evidence>
<evidence type="ECO:0000256" key="5">
    <source>
        <dbReference type="ARBA" id="ARBA00022741"/>
    </source>
</evidence>
<dbReference type="Proteomes" id="UP000242972">
    <property type="component" value="Unassembled WGS sequence"/>
</dbReference>
<evidence type="ECO:0000256" key="7">
    <source>
        <dbReference type="ARBA" id="ARBA00022840"/>
    </source>
</evidence>
<dbReference type="SMART" id="SM01210">
    <property type="entry name" value="GARS_C"/>
    <property type="match status" value="1"/>
</dbReference>
<comment type="catalytic activity">
    <reaction evidence="11">
        <text>5-phospho-beta-D-ribosylamine + glycine + ATP = N(1)-(5-phospho-beta-D-ribosyl)glycinamide + ADP + phosphate + H(+)</text>
        <dbReference type="Rhea" id="RHEA:17453"/>
        <dbReference type="ChEBI" id="CHEBI:15378"/>
        <dbReference type="ChEBI" id="CHEBI:30616"/>
        <dbReference type="ChEBI" id="CHEBI:43474"/>
        <dbReference type="ChEBI" id="CHEBI:57305"/>
        <dbReference type="ChEBI" id="CHEBI:58681"/>
        <dbReference type="ChEBI" id="CHEBI:143788"/>
        <dbReference type="ChEBI" id="CHEBI:456216"/>
        <dbReference type="EC" id="6.3.4.13"/>
    </reaction>
</comment>
<dbReference type="EMBL" id="PXYW01000025">
    <property type="protein sequence ID" value="PSR33168.1"/>
    <property type="molecule type" value="Genomic_DNA"/>
</dbReference>
<dbReference type="SUPFAM" id="SSF52440">
    <property type="entry name" value="PreATP-grasp domain"/>
    <property type="match status" value="1"/>
</dbReference>
<sequence length="418" mass="45403">MQPENALIVGKGAREHALAWGLKESSRFKEIFAMPGNPGISQIAHCLPYRDTAEIVAWAMHKAPMLVVVGPENPLAEGIVDQLREAGHWVIGPEQRAAQLESSKSFAKSVMERYRIPTAHAKRFDNLQALEDAISAESEWPHVLKQSGLAGGKGVVIVETPSQAMQIAREWAAQDNLLAQGVLWEDYLDGKEISVHVLTNGKNYVWLPLTRDYKRVTPDLNAPNTGGMGAFGPVADITQDIRTVINAKILDPLMQFLQDENLFYRGVLYVGIMLTGQGPMVLEFNVRMGDPEAEVLIPLLPIDWGACWLGLAQGHLPSIVEPESSAAVAVVLADSGYPLAVKGGQEIILPTTSEGLIFHGATQQSRGGTGLEAQGGRIVTVVGKDSSLSGARDQAYRTIRQIIAPDTQFRHDIALDTE</sequence>
<accession>A0A2T2XFB3</accession>
<dbReference type="Gene3D" id="3.30.1490.20">
    <property type="entry name" value="ATP-grasp fold, A domain"/>
    <property type="match status" value="1"/>
</dbReference>
<comment type="pathway">
    <text evidence="2 11">Purine metabolism; IMP biosynthesis via de novo pathway; N(1)-(5-phospho-D-ribosyl)glycinamide from 5-phospho-alpha-D-ribose 1-diphosphate: step 2/2.</text>
</comment>
<dbReference type="PANTHER" id="PTHR43472:SF1">
    <property type="entry name" value="PHOSPHORIBOSYLAMINE--GLYCINE LIGASE, CHLOROPLASTIC"/>
    <property type="match status" value="1"/>
</dbReference>
<dbReference type="GO" id="GO:0009113">
    <property type="term" value="P:purine nucleobase biosynthetic process"/>
    <property type="evidence" value="ECO:0007669"/>
    <property type="project" value="InterPro"/>
</dbReference>
<evidence type="ECO:0000259" key="13">
    <source>
        <dbReference type="PROSITE" id="PS50975"/>
    </source>
</evidence>
<proteinExistence type="inferred from homology"/>
<dbReference type="Pfam" id="PF01071">
    <property type="entry name" value="GARS_A"/>
    <property type="match status" value="1"/>
</dbReference>
<dbReference type="Gene3D" id="3.90.600.10">
    <property type="entry name" value="Phosphoribosylglycinamide synthetase, C-terminal domain"/>
    <property type="match status" value="1"/>
</dbReference>
<evidence type="ECO:0000256" key="12">
    <source>
        <dbReference type="PROSITE-ProRule" id="PRU00409"/>
    </source>
</evidence>
<dbReference type="HAMAP" id="MF_00138">
    <property type="entry name" value="GARS"/>
    <property type="match status" value="1"/>
</dbReference>
<reference evidence="14 15" key="1">
    <citation type="journal article" date="2014" name="BMC Genomics">
        <title>Comparison of environmental and isolate Sulfobacillus genomes reveals diverse carbon, sulfur, nitrogen, and hydrogen metabolisms.</title>
        <authorList>
            <person name="Justice N.B."/>
            <person name="Norman A."/>
            <person name="Brown C.T."/>
            <person name="Singh A."/>
            <person name="Thomas B.C."/>
            <person name="Banfield J.F."/>
        </authorList>
    </citation>
    <scope>NUCLEOTIDE SEQUENCE [LARGE SCALE GENOMIC DNA]</scope>
    <source>
        <strain evidence="14">AMDSBA4</strain>
    </source>
</reference>
<protein>
    <recommendedName>
        <fullName evidence="3 11">Phosphoribosylamine--glycine ligase</fullName>
        <ecNumber evidence="3 11">6.3.4.13</ecNumber>
    </recommendedName>
    <alternativeName>
        <fullName evidence="11">GARS</fullName>
    </alternativeName>
    <alternativeName>
        <fullName evidence="9 11">Glycinamide ribonucleotide synthetase</fullName>
    </alternativeName>
    <alternativeName>
        <fullName evidence="10 11">Phosphoribosylglycinamide synthetase</fullName>
    </alternativeName>
</protein>
<dbReference type="GO" id="GO:0005524">
    <property type="term" value="F:ATP binding"/>
    <property type="evidence" value="ECO:0007669"/>
    <property type="project" value="UniProtKB-UniRule"/>
</dbReference>
<dbReference type="PANTHER" id="PTHR43472">
    <property type="entry name" value="PHOSPHORIBOSYLAMINE--GLYCINE LIGASE"/>
    <property type="match status" value="1"/>
</dbReference>
<keyword evidence="7 12" id="KW-0067">ATP-binding</keyword>
<comment type="similarity">
    <text evidence="8 11">Belongs to the GARS family.</text>
</comment>
<dbReference type="InterPro" id="IPR037123">
    <property type="entry name" value="PRibGlycinamide_synth_C_sf"/>
</dbReference>
<evidence type="ECO:0000256" key="9">
    <source>
        <dbReference type="ARBA" id="ARBA00042242"/>
    </source>
</evidence>
<dbReference type="InterPro" id="IPR020560">
    <property type="entry name" value="PRibGlycinamide_synth_C-dom"/>
</dbReference>
<dbReference type="InterPro" id="IPR000115">
    <property type="entry name" value="PRibGlycinamide_synth"/>
</dbReference>
<dbReference type="SUPFAM" id="SSF51246">
    <property type="entry name" value="Rudiment single hybrid motif"/>
    <property type="match status" value="1"/>
</dbReference>
<evidence type="ECO:0000256" key="11">
    <source>
        <dbReference type="HAMAP-Rule" id="MF_00138"/>
    </source>
</evidence>
<dbReference type="InterPro" id="IPR016185">
    <property type="entry name" value="PreATP-grasp_dom_sf"/>
</dbReference>
<dbReference type="InterPro" id="IPR020562">
    <property type="entry name" value="PRibGlycinamide_synth_N"/>
</dbReference>
<dbReference type="InterPro" id="IPR020561">
    <property type="entry name" value="PRibGlycinamid_synth_ATP-grasp"/>
</dbReference>
<dbReference type="AlphaFoldDB" id="A0A2T2XFB3"/>
<evidence type="ECO:0000256" key="1">
    <source>
        <dbReference type="ARBA" id="ARBA00001936"/>
    </source>
</evidence>
<keyword evidence="4 11" id="KW-0436">Ligase</keyword>
<feature type="domain" description="ATP-grasp" evidence="13">
    <location>
        <begin position="108"/>
        <end position="313"/>
    </location>
</feature>
<dbReference type="InterPro" id="IPR011054">
    <property type="entry name" value="Rudment_hybrid_motif"/>
</dbReference>
<comment type="cofactor">
    <cofactor evidence="1">
        <name>Mn(2+)</name>
        <dbReference type="ChEBI" id="CHEBI:29035"/>
    </cofactor>
</comment>
<evidence type="ECO:0000256" key="6">
    <source>
        <dbReference type="ARBA" id="ARBA00022755"/>
    </source>
</evidence>
<gene>
    <name evidence="11" type="primary">purD</name>
    <name evidence="14" type="ORF">C7B46_10940</name>
</gene>
<keyword evidence="6 11" id="KW-0658">Purine biosynthesis</keyword>
<evidence type="ECO:0000313" key="15">
    <source>
        <dbReference type="Proteomes" id="UP000242972"/>
    </source>
</evidence>
<dbReference type="GO" id="GO:0006189">
    <property type="term" value="P:'de novo' IMP biosynthetic process"/>
    <property type="evidence" value="ECO:0007669"/>
    <property type="project" value="UniProtKB-UniRule"/>
</dbReference>
<dbReference type="Gene3D" id="3.30.470.20">
    <property type="entry name" value="ATP-grasp fold, B domain"/>
    <property type="match status" value="1"/>
</dbReference>
<dbReference type="GO" id="GO:0004637">
    <property type="term" value="F:phosphoribosylamine-glycine ligase activity"/>
    <property type="evidence" value="ECO:0007669"/>
    <property type="project" value="UniProtKB-UniRule"/>
</dbReference>